<evidence type="ECO:0000256" key="2">
    <source>
        <dbReference type="SAM" id="Phobius"/>
    </source>
</evidence>
<feature type="compositionally biased region" description="Basic and acidic residues" evidence="1">
    <location>
        <begin position="64"/>
        <end position="81"/>
    </location>
</feature>
<feature type="transmembrane region" description="Helical" evidence="2">
    <location>
        <begin position="20"/>
        <end position="36"/>
    </location>
</feature>
<sequence length="103" mass="11112">MPYVDSSGNIVDSKKSSFDFLWAFFAFILFFFKSLLEPLIGDTGSSSLSDRRSRGGRGWGGNDHLPRDGGPRRPPRGDGPGRRPMGRLPFSSGMSCPPMGGGS</sequence>
<name>A0A183ELV1_9BILA</name>
<evidence type="ECO:0000313" key="5">
    <source>
        <dbReference type="WBParaSite" id="GPUH_0002196901-mRNA-1"/>
    </source>
</evidence>
<feature type="region of interest" description="Disordered" evidence="1">
    <location>
        <begin position="42"/>
        <end position="103"/>
    </location>
</feature>
<dbReference type="WBParaSite" id="GPUH_0002196901-mRNA-1">
    <property type="protein sequence ID" value="GPUH_0002196901-mRNA-1"/>
    <property type="gene ID" value="GPUH_0002196901"/>
</dbReference>
<reference evidence="3 4" key="2">
    <citation type="submission" date="2018-11" db="EMBL/GenBank/DDBJ databases">
        <authorList>
            <consortium name="Pathogen Informatics"/>
        </authorList>
    </citation>
    <scope>NUCLEOTIDE SEQUENCE [LARGE SCALE GENOMIC DNA]</scope>
</reference>
<evidence type="ECO:0000313" key="3">
    <source>
        <dbReference type="EMBL" id="VDN39217.1"/>
    </source>
</evidence>
<evidence type="ECO:0000313" key="4">
    <source>
        <dbReference type="Proteomes" id="UP000271098"/>
    </source>
</evidence>
<feature type="compositionally biased region" description="Low complexity" evidence="1">
    <location>
        <begin position="82"/>
        <end position="103"/>
    </location>
</feature>
<protein>
    <submittedName>
        <fullName evidence="5">Selenoprotein K</fullName>
    </submittedName>
</protein>
<dbReference type="EMBL" id="UYRT01093858">
    <property type="protein sequence ID" value="VDN39217.1"/>
    <property type="molecule type" value="Genomic_DNA"/>
</dbReference>
<keyword evidence="2" id="KW-0472">Membrane</keyword>
<dbReference type="InterPro" id="IPR024491">
    <property type="entry name" value="Se_SelK/SelG"/>
</dbReference>
<accession>A0A183ELV1</accession>
<dbReference type="Proteomes" id="UP000271098">
    <property type="component" value="Unassembled WGS sequence"/>
</dbReference>
<keyword evidence="4" id="KW-1185">Reference proteome</keyword>
<gene>
    <name evidence="3" type="ORF">GPUH_LOCUS21941</name>
</gene>
<reference evidence="5" key="1">
    <citation type="submission" date="2016-06" db="UniProtKB">
        <authorList>
            <consortium name="WormBaseParasite"/>
        </authorList>
    </citation>
    <scope>IDENTIFICATION</scope>
</reference>
<dbReference type="AlphaFoldDB" id="A0A183ELV1"/>
<keyword evidence="2" id="KW-1133">Transmembrane helix</keyword>
<keyword evidence="2" id="KW-0812">Transmembrane</keyword>
<dbReference type="Pfam" id="PF10961">
    <property type="entry name" value="SelK_SelG"/>
    <property type="match status" value="1"/>
</dbReference>
<organism evidence="5">
    <name type="scientific">Gongylonema pulchrum</name>
    <dbReference type="NCBI Taxonomy" id="637853"/>
    <lineage>
        <taxon>Eukaryota</taxon>
        <taxon>Metazoa</taxon>
        <taxon>Ecdysozoa</taxon>
        <taxon>Nematoda</taxon>
        <taxon>Chromadorea</taxon>
        <taxon>Rhabditida</taxon>
        <taxon>Spirurina</taxon>
        <taxon>Spiruromorpha</taxon>
        <taxon>Spiruroidea</taxon>
        <taxon>Gongylonematidae</taxon>
        <taxon>Gongylonema</taxon>
    </lineage>
</organism>
<evidence type="ECO:0000256" key="1">
    <source>
        <dbReference type="SAM" id="MobiDB-lite"/>
    </source>
</evidence>
<proteinExistence type="predicted"/>